<evidence type="ECO:0000313" key="2">
    <source>
        <dbReference type="EMBL" id="KAK9028811.1"/>
    </source>
</evidence>
<sequence length="469" mass="49034">MAPVSPGGSSKMFVGGQTSWRPMILPWSFGVLKCKRVFLGTTGSKEKRSGVERLWSAISSVPRATSIGAEATVRVPCSAHADNATRLSDGSRIVATEVSVECEGPHAGEKVSPRLSVGVCSSATDGVHNVGQASSPGLTVASVSRTSAGEVPEIVGLEAPANPSVISESHAGAGLAGDSGFSTSGRRPDRLVIDGVPGVVERPGSPISQGLLPESKKGRKTIKQESYEVVNRRRRNTYSPNTARNLVRNAKPTDKVGSRFAALYETENIIELEDDSLNVGVTEGDMEAQHHQSDYVSEGHGINGVGDGSSSVLTDVVNGGHVSMGDELKEAPYVAARCKVVGAPSVLPTGKHRAVIVVDDGGGHMAKVSKGRVLQASIRGSQAKAGNKLQLGIQGGAKVDHKSRKSGNGVSRNTTADHLSLLIRELDTATVTEAKRIKPPHGGADLGSMGLNWRLNSVFEQPSETDIQV</sequence>
<evidence type="ECO:0000313" key="3">
    <source>
        <dbReference type="Proteomes" id="UP001396334"/>
    </source>
</evidence>
<reference evidence="2 3" key="1">
    <citation type="journal article" date="2024" name="G3 (Bethesda)">
        <title>Genome assembly of Hibiscus sabdariffa L. provides insights into metabolisms of medicinal natural products.</title>
        <authorList>
            <person name="Kim T."/>
        </authorList>
    </citation>
    <scope>NUCLEOTIDE SEQUENCE [LARGE SCALE GENOMIC DNA]</scope>
    <source>
        <strain evidence="2">TK-2024</strain>
        <tissue evidence="2">Old leaves</tissue>
    </source>
</reference>
<feature type="region of interest" description="Disordered" evidence="1">
    <location>
        <begin position="196"/>
        <end position="222"/>
    </location>
</feature>
<comment type="caution">
    <text evidence="2">The sequence shown here is derived from an EMBL/GenBank/DDBJ whole genome shotgun (WGS) entry which is preliminary data.</text>
</comment>
<protein>
    <submittedName>
        <fullName evidence="2">Uncharacterized protein</fullName>
    </submittedName>
</protein>
<accession>A0ABR2SU84</accession>
<dbReference type="EMBL" id="JBBPBN010000011">
    <property type="protein sequence ID" value="KAK9028811.1"/>
    <property type="molecule type" value="Genomic_DNA"/>
</dbReference>
<organism evidence="2 3">
    <name type="scientific">Hibiscus sabdariffa</name>
    <name type="common">roselle</name>
    <dbReference type="NCBI Taxonomy" id="183260"/>
    <lineage>
        <taxon>Eukaryota</taxon>
        <taxon>Viridiplantae</taxon>
        <taxon>Streptophyta</taxon>
        <taxon>Embryophyta</taxon>
        <taxon>Tracheophyta</taxon>
        <taxon>Spermatophyta</taxon>
        <taxon>Magnoliopsida</taxon>
        <taxon>eudicotyledons</taxon>
        <taxon>Gunneridae</taxon>
        <taxon>Pentapetalae</taxon>
        <taxon>rosids</taxon>
        <taxon>malvids</taxon>
        <taxon>Malvales</taxon>
        <taxon>Malvaceae</taxon>
        <taxon>Malvoideae</taxon>
        <taxon>Hibiscus</taxon>
    </lineage>
</organism>
<evidence type="ECO:0000256" key="1">
    <source>
        <dbReference type="SAM" id="MobiDB-lite"/>
    </source>
</evidence>
<dbReference type="Proteomes" id="UP001396334">
    <property type="component" value="Unassembled WGS sequence"/>
</dbReference>
<name>A0ABR2SU84_9ROSI</name>
<keyword evidence="3" id="KW-1185">Reference proteome</keyword>
<gene>
    <name evidence="2" type="ORF">V6N11_025951</name>
</gene>
<proteinExistence type="predicted"/>